<dbReference type="InterPro" id="IPR051916">
    <property type="entry name" value="GPI-anchor_lipid_remodeler"/>
</dbReference>
<comment type="caution">
    <text evidence="2">The sequence shown here is derived from an EMBL/GenBank/DDBJ whole genome shotgun (WGS) entry which is preliminary data.</text>
</comment>
<dbReference type="InterPro" id="IPR005135">
    <property type="entry name" value="Endo/exonuclease/phosphatase"/>
</dbReference>
<dbReference type="Proteomes" id="UP001597120">
    <property type="component" value="Unassembled WGS sequence"/>
</dbReference>
<organism evidence="2 3">
    <name type="scientific">Paenibacillus residui</name>
    <dbReference type="NCBI Taxonomy" id="629724"/>
    <lineage>
        <taxon>Bacteria</taxon>
        <taxon>Bacillati</taxon>
        <taxon>Bacillota</taxon>
        <taxon>Bacilli</taxon>
        <taxon>Bacillales</taxon>
        <taxon>Paenibacillaceae</taxon>
        <taxon>Paenibacillus</taxon>
    </lineage>
</organism>
<name>A0ABW3D4J8_9BACL</name>
<keyword evidence="3" id="KW-1185">Reference proteome</keyword>
<keyword evidence="2" id="KW-0540">Nuclease</keyword>
<feature type="domain" description="Endonuclease/exonuclease/phosphatase" evidence="1">
    <location>
        <begin position="13"/>
        <end position="252"/>
    </location>
</feature>
<sequence length="263" mass="29467">MGGVHNFAVIKVMSFNIYHGEGLLDGRLDLGRIAEVIRDSGADVVGMQEVDKHFSERSGYEDQGRLLAEALNMNYAYGPNLRLESSSADEPDREYGTLILSRFPIVRQHNYPLPGETSEGHHNEPRGLLETILDVEGRPVLFLNTHLGLGEQERKAQVDWIIRKYGQSPEPVLLTGDFNAEPSSPEILKLKEVFQDAFEPFGLQDEPTLLEKDLSGEDPSGYRLTKRIDYVFSSTQITLIGAERISRVVSDHLPVTGTYRLTL</sequence>
<dbReference type="Pfam" id="PF03372">
    <property type="entry name" value="Exo_endo_phos"/>
    <property type="match status" value="1"/>
</dbReference>
<dbReference type="InterPro" id="IPR036691">
    <property type="entry name" value="Endo/exonu/phosph_ase_sf"/>
</dbReference>
<keyword evidence="2" id="KW-0255">Endonuclease</keyword>
<dbReference type="GO" id="GO:0004519">
    <property type="term" value="F:endonuclease activity"/>
    <property type="evidence" value="ECO:0007669"/>
    <property type="project" value="UniProtKB-KW"/>
</dbReference>
<accession>A0ABW3D4J8</accession>
<evidence type="ECO:0000313" key="2">
    <source>
        <dbReference type="EMBL" id="MFD0868212.1"/>
    </source>
</evidence>
<dbReference type="RefSeq" id="WP_379286100.1">
    <property type="nucleotide sequence ID" value="NZ_JBHTIU010000010.1"/>
</dbReference>
<dbReference type="Gene3D" id="3.60.10.10">
    <property type="entry name" value="Endonuclease/exonuclease/phosphatase"/>
    <property type="match status" value="1"/>
</dbReference>
<dbReference type="PANTHER" id="PTHR14859:SF15">
    <property type="entry name" value="ENDONUCLEASE_EXONUCLEASE_PHOSPHATASE DOMAIN-CONTAINING PROTEIN"/>
    <property type="match status" value="1"/>
</dbReference>
<dbReference type="PANTHER" id="PTHR14859">
    <property type="entry name" value="CALCOFLUOR WHITE HYPERSENSITIVE PROTEIN PRECURSOR"/>
    <property type="match status" value="1"/>
</dbReference>
<dbReference type="EMBL" id="JBHTIU010000010">
    <property type="protein sequence ID" value="MFD0868212.1"/>
    <property type="molecule type" value="Genomic_DNA"/>
</dbReference>
<keyword evidence="2" id="KW-0378">Hydrolase</keyword>
<evidence type="ECO:0000313" key="3">
    <source>
        <dbReference type="Proteomes" id="UP001597120"/>
    </source>
</evidence>
<protein>
    <submittedName>
        <fullName evidence="2">Endonuclease/exonuclease/phosphatase family protein</fullName>
    </submittedName>
</protein>
<dbReference type="SUPFAM" id="SSF56219">
    <property type="entry name" value="DNase I-like"/>
    <property type="match status" value="1"/>
</dbReference>
<proteinExistence type="predicted"/>
<gene>
    <name evidence="2" type="ORF">ACFQ03_03555</name>
</gene>
<reference evidence="3" key="1">
    <citation type="journal article" date="2019" name="Int. J. Syst. Evol. Microbiol.">
        <title>The Global Catalogue of Microorganisms (GCM) 10K type strain sequencing project: providing services to taxonomists for standard genome sequencing and annotation.</title>
        <authorList>
            <consortium name="The Broad Institute Genomics Platform"/>
            <consortium name="The Broad Institute Genome Sequencing Center for Infectious Disease"/>
            <person name="Wu L."/>
            <person name="Ma J."/>
        </authorList>
    </citation>
    <scope>NUCLEOTIDE SEQUENCE [LARGE SCALE GENOMIC DNA]</scope>
    <source>
        <strain evidence="3">CCUG 57263</strain>
    </source>
</reference>
<evidence type="ECO:0000259" key="1">
    <source>
        <dbReference type="Pfam" id="PF03372"/>
    </source>
</evidence>